<evidence type="ECO:0000256" key="1">
    <source>
        <dbReference type="ARBA" id="ARBA00023125"/>
    </source>
</evidence>
<evidence type="ECO:0000313" key="5">
    <source>
        <dbReference type="Proteomes" id="UP000031637"/>
    </source>
</evidence>
<dbReference type="HOGENOM" id="CLU_060077_3_3_4"/>
<dbReference type="STRING" id="1223802.SUTH_02871"/>
<feature type="domain" description="HTH merR-type" evidence="3">
    <location>
        <begin position="31"/>
        <end position="98"/>
    </location>
</feature>
<dbReference type="Gene3D" id="1.10.1660.10">
    <property type="match status" value="1"/>
</dbReference>
<dbReference type="SUPFAM" id="SSF46955">
    <property type="entry name" value="Putative DNA-binding domain"/>
    <property type="match status" value="1"/>
</dbReference>
<dbReference type="EMBL" id="AP012547">
    <property type="protein sequence ID" value="BAO30650.1"/>
    <property type="molecule type" value="Genomic_DNA"/>
</dbReference>
<keyword evidence="1" id="KW-0238">DNA-binding</keyword>
<dbReference type="InterPro" id="IPR000551">
    <property type="entry name" value="MerR-type_HTH_dom"/>
</dbReference>
<accession>W0SI82</accession>
<sequence>MKAKTQRAAVARPRSGIPGTQSEPAPTDSELHGITELAREFGISLRAIRFYEDKGLLAPCRINGGRAYTRRDRVRLGLILRGKAVGMSLAEIEHILSLYGDHGEGHAKQLEYLVGRIDTTMTELETRLGNIAAMLAELGEVRTQLKKSLAAKRRARKA</sequence>
<keyword evidence="5" id="KW-1185">Reference proteome</keyword>
<dbReference type="InterPro" id="IPR009061">
    <property type="entry name" value="DNA-bd_dom_put_sf"/>
</dbReference>
<dbReference type="Pfam" id="PF13411">
    <property type="entry name" value="MerR_1"/>
    <property type="match status" value="1"/>
</dbReference>
<dbReference type="PANTHER" id="PTHR30204">
    <property type="entry name" value="REDOX-CYCLING DRUG-SENSING TRANSCRIPTIONAL ACTIVATOR SOXR"/>
    <property type="match status" value="1"/>
</dbReference>
<gene>
    <name evidence="4" type="ORF">SUTH_02871</name>
</gene>
<dbReference type="InterPro" id="IPR047057">
    <property type="entry name" value="MerR_fam"/>
</dbReference>
<name>W0SI82_9PROT</name>
<evidence type="ECO:0000256" key="2">
    <source>
        <dbReference type="SAM" id="MobiDB-lite"/>
    </source>
</evidence>
<dbReference type="Proteomes" id="UP000031637">
    <property type="component" value="Chromosome"/>
</dbReference>
<proteinExistence type="predicted"/>
<dbReference type="KEGG" id="shd:SUTH_02871"/>
<evidence type="ECO:0000313" key="4">
    <source>
        <dbReference type="EMBL" id="BAO30650.1"/>
    </source>
</evidence>
<reference evidence="4 5" key="1">
    <citation type="journal article" date="2014" name="Syst. Appl. Microbiol.">
        <title>Complete genomes of freshwater sulfur oxidizers Sulfuricella denitrificans skB26 and Sulfuritalea hydrogenivorans sk43H: genetic insights into the sulfur oxidation pathway of betaproteobacteria.</title>
        <authorList>
            <person name="Watanabe T."/>
            <person name="Kojima H."/>
            <person name="Fukui M."/>
        </authorList>
    </citation>
    <scope>NUCLEOTIDE SEQUENCE [LARGE SCALE GENOMIC DNA]</scope>
    <source>
        <strain evidence="4">DSM22779</strain>
    </source>
</reference>
<dbReference type="PROSITE" id="PS50937">
    <property type="entry name" value="HTH_MERR_2"/>
    <property type="match status" value="1"/>
</dbReference>
<organism evidence="4 5">
    <name type="scientific">Sulfuritalea hydrogenivorans sk43H</name>
    <dbReference type="NCBI Taxonomy" id="1223802"/>
    <lineage>
        <taxon>Bacteria</taxon>
        <taxon>Pseudomonadati</taxon>
        <taxon>Pseudomonadota</taxon>
        <taxon>Betaproteobacteria</taxon>
        <taxon>Nitrosomonadales</taxon>
        <taxon>Sterolibacteriaceae</taxon>
        <taxon>Sulfuritalea</taxon>
    </lineage>
</organism>
<dbReference type="GO" id="GO:0003677">
    <property type="term" value="F:DNA binding"/>
    <property type="evidence" value="ECO:0007669"/>
    <property type="project" value="UniProtKB-KW"/>
</dbReference>
<dbReference type="CDD" id="cd04776">
    <property type="entry name" value="HTH_GnyR"/>
    <property type="match status" value="1"/>
</dbReference>
<dbReference type="RefSeq" id="WP_084207423.1">
    <property type="nucleotide sequence ID" value="NZ_AP012547.1"/>
</dbReference>
<dbReference type="PANTHER" id="PTHR30204:SF58">
    <property type="entry name" value="HTH-TYPE TRANSCRIPTIONAL REGULATOR YFMP"/>
    <property type="match status" value="1"/>
</dbReference>
<dbReference type="SMART" id="SM00422">
    <property type="entry name" value="HTH_MERR"/>
    <property type="match status" value="1"/>
</dbReference>
<protein>
    <submittedName>
        <fullName evidence="4">MerR family transcriptional regulator</fullName>
    </submittedName>
</protein>
<evidence type="ECO:0000259" key="3">
    <source>
        <dbReference type="PROSITE" id="PS50937"/>
    </source>
</evidence>
<feature type="region of interest" description="Disordered" evidence="2">
    <location>
        <begin position="1"/>
        <end position="29"/>
    </location>
</feature>
<dbReference type="OrthoDB" id="9808480at2"/>
<dbReference type="GO" id="GO:0003700">
    <property type="term" value="F:DNA-binding transcription factor activity"/>
    <property type="evidence" value="ECO:0007669"/>
    <property type="project" value="InterPro"/>
</dbReference>
<dbReference type="AlphaFoldDB" id="W0SI82"/>